<dbReference type="Proteomes" id="UP000807353">
    <property type="component" value="Unassembled WGS sequence"/>
</dbReference>
<comment type="caution">
    <text evidence="2">The sequence shown here is derived from an EMBL/GenBank/DDBJ whole genome shotgun (WGS) entry which is preliminary data.</text>
</comment>
<evidence type="ECO:0000259" key="1">
    <source>
        <dbReference type="Pfam" id="PF01926"/>
    </source>
</evidence>
<dbReference type="EMBL" id="MU150329">
    <property type="protein sequence ID" value="KAF9458844.1"/>
    <property type="molecule type" value="Genomic_DNA"/>
</dbReference>
<dbReference type="SUPFAM" id="SSF52540">
    <property type="entry name" value="P-loop containing nucleoside triphosphate hydrolases"/>
    <property type="match status" value="1"/>
</dbReference>
<evidence type="ECO:0000313" key="2">
    <source>
        <dbReference type="EMBL" id="KAF9458844.1"/>
    </source>
</evidence>
<dbReference type="AlphaFoldDB" id="A0A9P6CFB2"/>
<dbReference type="InterPro" id="IPR027417">
    <property type="entry name" value="P-loop_NTPase"/>
</dbReference>
<name>A0A9P6CFB2_9AGAR</name>
<reference evidence="2" key="1">
    <citation type="submission" date="2020-11" db="EMBL/GenBank/DDBJ databases">
        <authorList>
            <consortium name="DOE Joint Genome Institute"/>
            <person name="Ahrendt S."/>
            <person name="Riley R."/>
            <person name="Andreopoulos W."/>
            <person name="Labutti K."/>
            <person name="Pangilinan J."/>
            <person name="Ruiz-Duenas F.J."/>
            <person name="Barrasa J.M."/>
            <person name="Sanchez-Garcia M."/>
            <person name="Camarero S."/>
            <person name="Miyauchi S."/>
            <person name="Serrano A."/>
            <person name="Linde D."/>
            <person name="Babiker R."/>
            <person name="Drula E."/>
            <person name="Ayuso-Fernandez I."/>
            <person name="Pacheco R."/>
            <person name="Padilla G."/>
            <person name="Ferreira P."/>
            <person name="Barriuso J."/>
            <person name="Kellner H."/>
            <person name="Castanera R."/>
            <person name="Alfaro M."/>
            <person name="Ramirez L."/>
            <person name="Pisabarro A.G."/>
            <person name="Kuo A."/>
            <person name="Tritt A."/>
            <person name="Lipzen A."/>
            <person name="He G."/>
            <person name="Yan M."/>
            <person name="Ng V."/>
            <person name="Cullen D."/>
            <person name="Martin F."/>
            <person name="Rosso M.-N."/>
            <person name="Henrissat B."/>
            <person name="Hibbett D."/>
            <person name="Martinez A.T."/>
            <person name="Grigoriev I.V."/>
        </authorList>
    </citation>
    <scope>NUCLEOTIDE SEQUENCE</scope>
    <source>
        <strain evidence="2">CBS 247.69</strain>
    </source>
</reference>
<dbReference type="Gene3D" id="3.40.50.300">
    <property type="entry name" value="P-loop containing nucleotide triphosphate hydrolases"/>
    <property type="match status" value="1"/>
</dbReference>
<gene>
    <name evidence="2" type="ORF">BDZ94DRAFT_1300946</name>
</gene>
<organism evidence="2 3">
    <name type="scientific">Collybia nuda</name>
    <dbReference type="NCBI Taxonomy" id="64659"/>
    <lineage>
        <taxon>Eukaryota</taxon>
        <taxon>Fungi</taxon>
        <taxon>Dikarya</taxon>
        <taxon>Basidiomycota</taxon>
        <taxon>Agaricomycotina</taxon>
        <taxon>Agaricomycetes</taxon>
        <taxon>Agaricomycetidae</taxon>
        <taxon>Agaricales</taxon>
        <taxon>Tricholomatineae</taxon>
        <taxon>Clitocybaceae</taxon>
        <taxon>Collybia</taxon>
    </lineage>
</organism>
<dbReference type="GO" id="GO:0005525">
    <property type="term" value="F:GTP binding"/>
    <property type="evidence" value="ECO:0007669"/>
    <property type="project" value="InterPro"/>
</dbReference>
<proteinExistence type="predicted"/>
<dbReference type="Pfam" id="PF01926">
    <property type="entry name" value="MMR_HSR1"/>
    <property type="match status" value="1"/>
</dbReference>
<accession>A0A9P6CFB2</accession>
<dbReference type="CDD" id="cd00882">
    <property type="entry name" value="Ras_like_GTPase"/>
    <property type="match status" value="1"/>
</dbReference>
<dbReference type="InterPro" id="IPR006073">
    <property type="entry name" value="GTP-bd"/>
</dbReference>
<evidence type="ECO:0000313" key="3">
    <source>
        <dbReference type="Proteomes" id="UP000807353"/>
    </source>
</evidence>
<keyword evidence="3" id="KW-1185">Reference proteome</keyword>
<protein>
    <recommendedName>
        <fullName evidence="1">G domain-containing protein</fullName>
    </recommendedName>
</protein>
<sequence length="244" mass="26691">MTDMDASRSGQLARLFKIKLTGLGWGIIAVFEELEQMRIALGSSLRMIFTFCKEDIPSPTQAPPQLIPEETSDSEVLIVVLGHCGSGKSTLINYLTGSELKVFDSLDNWARPVQLGKKFEWGSHIVTLIDTPGFDVAKGDLIIRGIHNSLGSTQEKKLRGMIYLQPIYSRGPEMIPEPVPRLVKNLCDAKNLKKLVVIKAWHTDITPGNEGGLDGATIIDYPEINPLSDVKIVQSAILGAILGV</sequence>
<dbReference type="OrthoDB" id="8954335at2759"/>
<feature type="domain" description="G" evidence="1">
    <location>
        <begin position="78"/>
        <end position="147"/>
    </location>
</feature>